<dbReference type="EMBL" id="GL377637">
    <property type="protein sequence ID" value="EFJ12801.1"/>
    <property type="molecule type" value="Genomic_DNA"/>
</dbReference>
<dbReference type="Proteomes" id="UP000001514">
    <property type="component" value="Unassembled WGS sequence"/>
</dbReference>
<dbReference type="HOGENOM" id="CLU_533634_0_0_1"/>
<proteinExistence type="predicted"/>
<feature type="domain" description="BHLH" evidence="4">
    <location>
        <begin position="157"/>
        <end position="207"/>
    </location>
</feature>
<dbReference type="InterPro" id="IPR044278">
    <property type="entry name" value="BHLH95-like"/>
</dbReference>
<evidence type="ECO:0000313" key="6">
    <source>
        <dbReference type="Proteomes" id="UP000001514"/>
    </source>
</evidence>
<accession>D8SSE0</accession>
<dbReference type="InterPro" id="IPR011598">
    <property type="entry name" value="bHLH_dom"/>
</dbReference>
<keyword evidence="2" id="KW-0804">Transcription</keyword>
<evidence type="ECO:0000256" key="3">
    <source>
        <dbReference type="SAM" id="MobiDB-lite"/>
    </source>
</evidence>
<dbReference type="PANTHER" id="PTHR46772:SF8">
    <property type="entry name" value="TRANSCRIPTION FACTOR BHLH95"/>
    <property type="match status" value="1"/>
</dbReference>
<dbReference type="InterPro" id="IPR045239">
    <property type="entry name" value="bHLH95_bHLH"/>
</dbReference>
<feature type="compositionally biased region" description="Polar residues" evidence="3">
    <location>
        <begin position="133"/>
        <end position="152"/>
    </location>
</feature>
<dbReference type="eggNOG" id="ENOG502QSD0">
    <property type="taxonomic scope" value="Eukaryota"/>
</dbReference>
<reference evidence="5 6" key="1">
    <citation type="journal article" date="2011" name="Science">
        <title>The Selaginella genome identifies genetic changes associated with the evolution of vascular plants.</title>
        <authorList>
            <person name="Banks J.A."/>
            <person name="Nishiyama T."/>
            <person name="Hasebe M."/>
            <person name="Bowman J.L."/>
            <person name="Gribskov M."/>
            <person name="dePamphilis C."/>
            <person name="Albert V.A."/>
            <person name="Aono N."/>
            <person name="Aoyama T."/>
            <person name="Ambrose B.A."/>
            <person name="Ashton N.W."/>
            <person name="Axtell M.J."/>
            <person name="Barker E."/>
            <person name="Barker M.S."/>
            <person name="Bennetzen J.L."/>
            <person name="Bonawitz N.D."/>
            <person name="Chapple C."/>
            <person name="Cheng C."/>
            <person name="Correa L.G."/>
            <person name="Dacre M."/>
            <person name="DeBarry J."/>
            <person name="Dreyer I."/>
            <person name="Elias M."/>
            <person name="Engstrom E.M."/>
            <person name="Estelle M."/>
            <person name="Feng L."/>
            <person name="Finet C."/>
            <person name="Floyd S.K."/>
            <person name="Frommer W.B."/>
            <person name="Fujita T."/>
            <person name="Gramzow L."/>
            <person name="Gutensohn M."/>
            <person name="Harholt J."/>
            <person name="Hattori M."/>
            <person name="Heyl A."/>
            <person name="Hirai T."/>
            <person name="Hiwatashi Y."/>
            <person name="Ishikawa M."/>
            <person name="Iwata M."/>
            <person name="Karol K.G."/>
            <person name="Koehler B."/>
            <person name="Kolukisaoglu U."/>
            <person name="Kubo M."/>
            <person name="Kurata T."/>
            <person name="Lalonde S."/>
            <person name="Li K."/>
            <person name="Li Y."/>
            <person name="Litt A."/>
            <person name="Lyons E."/>
            <person name="Manning G."/>
            <person name="Maruyama T."/>
            <person name="Michael T.P."/>
            <person name="Mikami K."/>
            <person name="Miyazaki S."/>
            <person name="Morinaga S."/>
            <person name="Murata T."/>
            <person name="Mueller-Roeber B."/>
            <person name="Nelson D.R."/>
            <person name="Obara M."/>
            <person name="Oguri Y."/>
            <person name="Olmstead R.G."/>
            <person name="Onodera N."/>
            <person name="Petersen B.L."/>
            <person name="Pils B."/>
            <person name="Prigge M."/>
            <person name="Rensing S.A."/>
            <person name="Riano-Pachon D.M."/>
            <person name="Roberts A.W."/>
            <person name="Sato Y."/>
            <person name="Scheller H.V."/>
            <person name="Schulz B."/>
            <person name="Schulz C."/>
            <person name="Shakirov E.V."/>
            <person name="Shibagaki N."/>
            <person name="Shinohara N."/>
            <person name="Shippen D.E."/>
            <person name="Soerensen I."/>
            <person name="Sotooka R."/>
            <person name="Sugimoto N."/>
            <person name="Sugita M."/>
            <person name="Sumikawa N."/>
            <person name="Tanurdzic M."/>
            <person name="Theissen G."/>
            <person name="Ulvskov P."/>
            <person name="Wakazuki S."/>
            <person name="Weng J.K."/>
            <person name="Willats W.W."/>
            <person name="Wipf D."/>
            <person name="Wolf P.G."/>
            <person name="Yang L."/>
            <person name="Zimmer A.D."/>
            <person name="Zhu Q."/>
            <person name="Mitros T."/>
            <person name="Hellsten U."/>
            <person name="Loque D."/>
            <person name="Otillar R."/>
            <person name="Salamov A."/>
            <person name="Schmutz J."/>
            <person name="Shapiro H."/>
            <person name="Lindquist E."/>
            <person name="Lucas S."/>
            <person name="Rokhsar D."/>
            <person name="Grigoriev I.V."/>
        </authorList>
    </citation>
    <scope>NUCLEOTIDE SEQUENCE [LARGE SCALE GENOMIC DNA]</scope>
</reference>
<evidence type="ECO:0000259" key="4">
    <source>
        <dbReference type="PROSITE" id="PS50888"/>
    </source>
</evidence>
<evidence type="ECO:0000256" key="2">
    <source>
        <dbReference type="ARBA" id="ARBA00023163"/>
    </source>
</evidence>
<dbReference type="CDD" id="cd11393">
    <property type="entry name" value="bHLH_AtbHLH_like"/>
    <property type="match status" value="1"/>
</dbReference>
<keyword evidence="6" id="KW-1185">Reference proteome</keyword>
<dbReference type="InParanoid" id="D8SSE0"/>
<keyword evidence="1" id="KW-0805">Transcription regulation</keyword>
<organism evidence="6">
    <name type="scientific">Selaginella moellendorffii</name>
    <name type="common">Spikemoss</name>
    <dbReference type="NCBI Taxonomy" id="88036"/>
    <lineage>
        <taxon>Eukaryota</taxon>
        <taxon>Viridiplantae</taxon>
        <taxon>Streptophyta</taxon>
        <taxon>Embryophyta</taxon>
        <taxon>Tracheophyta</taxon>
        <taxon>Lycopodiopsida</taxon>
        <taxon>Selaginellales</taxon>
        <taxon>Selaginellaceae</taxon>
        <taxon>Selaginella</taxon>
    </lineage>
</organism>
<dbReference type="Gramene" id="EFJ12801">
    <property type="protein sequence ID" value="EFJ12801"/>
    <property type="gene ID" value="SELMODRAFT_446556"/>
</dbReference>
<dbReference type="Gene3D" id="4.10.280.10">
    <property type="entry name" value="Helix-loop-helix DNA-binding domain"/>
    <property type="match status" value="1"/>
</dbReference>
<dbReference type="Pfam" id="PF00010">
    <property type="entry name" value="HLH"/>
    <property type="match status" value="1"/>
</dbReference>
<dbReference type="PROSITE" id="PS50888">
    <property type="entry name" value="BHLH"/>
    <property type="match status" value="1"/>
</dbReference>
<dbReference type="AlphaFoldDB" id="D8SSE0"/>
<dbReference type="SMART" id="SM00353">
    <property type="entry name" value="HLH"/>
    <property type="match status" value="1"/>
</dbReference>
<dbReference type="PANTHER" id="PTHR46772">
    <property type="entry name" value="BHLH DOMAIN-CONTAINING PROTEIN"/>
    <property type="match status" value="1"/>
</dbReference>
<dbReference type="InterPro" id="IPR036638">
    <property type="entry name" value="HLH_DNA-bd_sf"/>
</dbReference>
<evidence type="ECO:0000256" key="1">
    <source>
        <dbReference type="ARBA" id="ARBA00023015"/>
    </source>
</evidence>
<dbReference type="SUPFAM" id="SSF47459">
    <property type="entry name" value="HLH, helix-loop-helix DNA-binding domain"/>
    <property type="match status" value="1"/>
</dbReference>
<dbReference type="GO" id="GO:0003700">
    <property type="term" value="F:DNA-binding transcription factor activity"/>
    <property type="evidence" value="ECO:0007669"/>
    <property type="project" value="InterPro"/>
</dbReference>
<feature type="region of interest" description="Disordered" evidence="3">
    <location>
        <begin position="118"/>
        <end position="158"/>
    </location>
</feature>
<feature type="region of interest" description="Disordered" evidence="3">
    <location>
        <begin position="219"/>
        <end position="240"/>
    </location>
</feature>
<name>D8SSE0_SELML</name>
<evidence type="ECO:0000313" key="5">
    <source>
        <dbReference type="EMBL" id="EFJ12801.1"/>
    </source>
</evidence>
<gene>
    <name evidence="5" type="ORF">SELMODRAFT_446556</name>
</gene>
<dbReference type="KEGG" id="smo:SELMODRAFT_446556"/>
<sequence length="528" mass="58288">MASCILPAFSTIVPEFSTARYDADARIRDWGMYPERFGVVESLSAAPQQQHDSAIEMSGLVARSSHCKIEPDCLIRAPSDFSQFPSKAVGDSSSLDYHLHKGVKRPLEVVDMAASSKNTAKEKRLDSDCGSLHSVQDTTTGGAASPLCSSPSKMGEPDHEVHIWTERERRKKMRSMFVTLHSMLPKVPSKADKSTIVDEAITYIKSLEQKMQRLLKKKSEKAKSALQQSEASGDGDKAKNKMVSDSEILVTQRGSNSSFRTLSSSNVVFNLCGADAFITICASARPNLLSRIFSCVIQMLRMDVRNVQITDTSDNRRLLIIHACATDVTRRVVVVSLSCREKKTVLQRREELSKVLFVGGIGEAPESSVLDLGQRGGGPCSWDGSVVMMGDTKRLTKFVLWPQAKQDIRIEDEPDLQTSSLAPPQGTNGLLLCRDHFPCCRDGGDEWTKEPLFRQDECSVLLLPLLLSLRQCKVGWESTVKTNTARGKRVGDKTSNGTGWTELFLGVWSLAHHQVIAIVSIDKNFTVH</sequence>
<protein>
    <recommendedName>
        <fullName evidence="4">BHLH domain-containing protein</fullName>
    </recommendedName>
</protein>
<dbReference type="GO" id="GO:0046983">
    <property type="term" value="F:protein dimerization activity"/>
    <property type="evidence" value="ECO:0007669"/>
    <property type="project" value="InterPro"/>
</dbReference>